<dbReference type="CTD" id="11036"/>
<proteinExistence type="inferred from homology"/>
<organism evidence="7 8">
    <name type="scientific">Octodon degus</name>
    <name type="common">Degu</name>
    <name type="synonym">Sciurus degus</name>
    <dbReference type="NCBI Taxonomy" id="10160"/>
    <lineage>
        <taxon>Eukaryota</taxon>
        <taxon>Metazoa</taxon>
        <taxon>Chordata</taxon>
        <taxon>Craniata</taxon>
        <taxon>Vertebrata</taxon>
        <taxon>Euteleostomi</taxon>
        <taxon>Mammalia</taxon>
        <taxon>Eutheria</taxon>
        <taxon>Euarchontoglires</taxon>
        <taxon>Glires</taxon>
        <taxon>Rodentia</taxon>
        <taxon>Hystricomorpha</taxon>
        <taxon>Octodontidae</taxon>
        <taxon>Octodon</taxon>
    </lineage>
</organism>
<name>A0A6P6E487_OCTDE</name>
<dbReference type="PANTHER" id="PTHR12694:SF9">
    <property type="entry name" value="TFIIA-ALPHA AND BETA-LIKE FACTOR"/>
    <property type="match status" value="1"/>
</dbReference>
<dbReference type="SUPFAM" id="SSF47396">
    <property type="entry name" value="Transcription factor IIA (TFIIA), alpha-helical domain"/>
    <property type="match status" value="1"/>
</dbReference>
<comment type="subcellular location">
    <subcellularLocation>
        <location evidence="1">Nucleus</location>
    </subcellularLocation>
</comment>
<feature type="compositionally biased region" description="Low complexity" evidence="6">
    <location>
        <begin position="346"/>
        <end position="357"/>
    </location>
</feature>
<accession>A0A6P6E487</accession>
<evidence type="ECO:0000313" key="8">
    <source>
        <dbReference type="RefSeq" id="XP_023566987.1"/>
    </source>
</evidence>
<evidence type="ECO:0000256" key="5">
    <source>
        <dbReference type="ARBA" id="ARBA00023242"/>
    </source>
</evidence>
<dbReference type="FunCoup" id="A0A6P6E487">
    <property type="interactions" value="58"/>
</dbReference>
<feature type="compositionally biased region" description="Acidic residues" evidence="6">
    <location>
        <begin position="358"/>
        <end position="384"/>
    </location>
</feature>
<dbReference type="InterPro" id="IPR009088">
    <property type="entry name" value="TFIIA_b-brl"/>
</dbReference>
<keyword evidence="7" id="KW-1185">Reference proteome</keyword>
<dbReference type="CDD" id="cd07976">
    <property type="entry name" value="TFIIA_alpha_beta_like"/>
    <property type="match status" value="2"/>
</dbReference>
<dbReference type="Gene3D" id="2.30.18.10">
    <property type="entry name" value="Transcription factor IIA (TFIIA), beta-barrel domain"/>
    <property type="match status" value="1"/>
</dbReference>
<dbReference type="Gene3D" id="1.10.287.100">
    <property type="match status" value="1"/>
</dbReference>
<keyword evidence="4" id="KW-0804">Transcription</keyword>
<protein>
    <submittedName>
        <fullName evidence="8">TFIIA-alpha and beta-like factor isoform X1</fullName>
    </submittedName>
</protein>
<dbReference type="InterPro" id="IPR004855">
    <property type="entry name" value="TFIIA_asu/bsu"/>
</dbReference>
<dbReference type="SUPFAM" id="SSF50784">
    <property type="entry name" value="Transcription factor IIA (TFIIA), beta-barrel domain"/>
    <property type="match status" value="1"/>
</dbReference>
<dbReference type="GO" id="GO:0005672">
    <property type="term" value="C:transcription factor TFIIA complex"/>
    <property type="evidence" value="ECO:0007669"/>
    <property type="project" value="InterPro"/>
</dbReference>
<feature type="region of interest" description="Disordered" evidence="6">
    <location>
        <begin position="271"/>
        <end position="291"/>
    </location>
</feature>
<keyword evidence="3" id="KW-0805">Transcription regulation</keyword>
<comment type="similarity">
    <text evidence="2">Belongs to the TFIIA subunit 1 family.</text>
</comment>
<evidence type="ECO:0000256" key="2">
    <source>
        <dbReference type="ARBA" id="ARBA00010059"/>
    </source>
</evidence>
<evidence type="ECO:0000256" key="4">
    <source>
        <dbReference type="ARBA" id="ARBA00023163"/>
    </source>
</evidence>
<dbReference type="GO" id="GO:0006367">
    <property type="term" value="P:transcription initiation at RNA polymerase II promoter"/>
    <property type="evidence" value="ECO:0007669"/>
    <property type="project" value="InterPro"/>
</dbReference>
<keyword evidence="5" id="KW-0539">Nucleus</keyword>
<dbReference type="SMART" id="SM01371">
    <property type="entry name" value="TFIIA"/>
    <property type="match status" value="1"/>
</dbReference>
<evidence type="ECO:0000256" key="6">
    <source>
        <dbReference type="SAM" id="MobiDB-lite"/>
    </source>
</evidence>
<dbReference type="OrthoDB" id="6275927at2759"/>
<evidence type="ECO:0000256" key="3">
    <source>
        <dbReference type="ARBA" id="ARBA00023015"/>
    </source>
</evidence>
<sequence length="435" mass="46031">MAGDNPVPKLYRSIIEDVIEGVRDLFAEEGIEEHVLKDLKQLWETKVLQSRATEDFFGNSIRLPFFTLPLPHTLHQTLQSSTASLVVPASRTLPGCTPAELDTARSGASFAFPGCPIYVPAGVTLQTASGQLYKVNVPIIVTQTSGRPSALQHPVQVLQQLGPPAVIQGSVPQLSPCSLQAAAERSRGVDAVPQQLTVPACGPVGRKNLGNATSDGCAPPGWEHGVRSAALLSENSPCAHGSGAAFPSWAAPAGPSAEPALSAPAAGRRRLLGGSLPAAGPQGTPHHQVALSSQLTDDDINRIIQVDGTGDASSNEEVGNVRDAEENEFLQIIDAGDLKVLEEAADSTSSEDSTASSSDDEGPEVALVDEDPLNSGDDVSEQDVPDLFDTDNVIVCQYDKIHRNKNKWKFYLKDGVMCFGGRDYVFAKAIGDAEW</sequence>
<gene>
    <name evidence="8" type="primary">Gtf2a1l</name>
</gene>
<dbReference type="RefSeq" id="XP_023566987.1">
    <property type="nucleotide sequence ID" value="XM_023711219.1"/>
</dbReference>
<dbReference type="FunFam" id="2.30.18.10:FF:000002">
    <property type="entry name" value="Transcription initiation factor IIA subunit 1"/>
    <property type="match status" value="1"/>
</dbReference>
<dbReference type="AlphaFoldDB" id="A0A6P6E487"/>
<evidence type="ECO:0000313" key="7">
    <source>
        <dbReference type="Proteomes" id="UP000515203"/>
    </source>
</evidence>
<feature type="region of interest" description="Disordered" evidence="6">
    <location>
        <begin position="343"/>
        <end position="384"/>
    </location>
</feature>
<dbReference type="PANTHER" id="PTHR12694">
    <property type="entry name" value="TRANSCRIPTION INITIATION FACTOR IIA SUBUNIT 1"/>
    <property type="match status" value="1"/>
</dbReference>
<dbReference type="GeneID" id="101591059"/>
<evidence type="ECO:0000256" key="1">
    <source>
        <dbReference type="ARBA" id="ARBA00004123"/>
    </source>
</evidence>
<dbReference type="FunFam" id="1.10.287.100:FF:000001">
    <property type="entry name" value="Transcription initiation factor IIA subunit"/>
    <property type="match status" value="1"/>
</dbReference>
<reference evidence="8" key="1">
    <citation type="submission" date="2025-08" db="UniProtKB">
        <authorList>
            <consortium name="RefSeq"/>
        </authorList>
    </citation>
    <scope>IDENTIFICATION</scope>
</reference>
<dbReference type="Pfam" id="PF03153">
    <property type="entry name" value="TFIIA"/>
    <property type="match status" value="2"/>
</dbReference>
<dbReference type="Proteomes" id="UP000515203">
    <property type="component" value="Unplaced"/>
</dbReference>
<dbReference type="InParanoid" id="A0A6P6E487"/>